<evidence type="ECO:0000313" key="2">
    <source>
        <dbReference type="EMBL" id="KAA0039274.1"/>
    </source>
</evidence>
<evidence type="ECO:0000313" key="3">
    <source>
        <dbReference type="EMBL" id="TYK00461.1"/>
    </source>
</evidence>
<dbReference type="Proteomes" id="UP000321393">
    <property type="component" value="Unassembled WGS sequence"/>
</dbReference>
<feature type="domain" description="DUF4216" evidence="1">
    <location>
        <begin position="6"/>
        <end position="35"/>
    </location>
</feature>
<accession>A0A5D3BKX3</accession>
<organism evidence="3 5">
    <name type="scientific">Cucumis melo var. makuwa</name>
    <name type="common">Oriental melon</name>
    <dbReference type="NCBI Taxonomy" id="1194695"/>
    <lineage>
        <taxon>Eukaryota</taxon>
        <taxon>Viridiplantae</taxon>
        <taxon>Streptophyta</taxon>
        <taxon>Embryophyta</taxon>
        <taxon>Tracheophyta</taxon>
        <taxon>Spermatophyta</taxon>
        <taxon>Magnoliopsida</taxon>
        <taxon>eudicotyledons</taxon>
        <taxon>Gunneridae</taxon>
        <taxon>Pentapetalae</taxon>
        <taxon>rosids</taxon>
        <taxon>fabids</taxon>
        <taxon>Cucurbitales</taxon>
        <taxon>Cucurbitaceae</taxon>
        <taxon>Benincaseae</taxon>
        <taxon>Cucumis</taxon>
    </lineage>
</organism>
<comment type="caution">
    <text evidence="3">The sequence shown here is derived from an EMBL/GenBank/DDBJ whole genome shotgun (WGS) entry which is preliminary data.</text>
</comment>
<protein>
    <submittedName>
        <fullName evidence="3">Acidic leucine-rich nuclear phosphoprotein 32 family member A-like</fullName>
    </submittedName>
</protein>
<dbReference type="EMBL" id="SSTD01016718">
    <property type="protein sequence ID" value="TYK00461.1"/>
    <property type="molecule type" value="Genomic_DNA"/>
</dbReference>
<dbReference type="Pfam" id="PF13952">
    <property type="entry name" value="DUF4216"/>
    <property type="match status" value="1"/>
</dbReference>
<gene>
    <name evidence="3" type="ORF">E5676_scaffold169G00650</name>
    <name evidence="2" type="ORF">E6C27_scaffold64G00650</name>
</gene>
<name>A0A5D3BKX3_CUCMM</name>
<evidence type="ECO:0000313" key="5">
    <source>
        <dbReference type="Proteomes" id="UP000321947"/>
    </source>
</evidence>
<evidence type="ECO:0000313" key="4">
    <source>
        <dbReference type="Proteomes" id="UP000321393"/>
    </source>
</evidence>
<evidence type="ECO:0000259" key="1">
    <source>
        <dbReference type="Pfam" id="PF13952"/>
    </source>
</evidence>
<proteinExistence type="predicted"/>
<dbReference type="EMBL" id="SSTE01018412">
    <property type="protein sequence ID" value="KAA0039274.1"/>
    <property type="molecule type" value="Genomic_DNA"/>
</dbReference>
<sequence>MSHFLFTEEPVILATQAHQVFYLDDPKNGRNWKVVQVVQNNTYMGRAEVDDIESDDLNVLEIVVSHRVDEHIEDDTLCRTNVDPTIVERSVVLHVTDGYIDNVDEHLSHASGTSDNDEL</sequence>
<dbReference type="AlphaFoldDB" id="A0A5D3BKX3"/>
<dbReference type="Proteomes" id="UP000321947">
    <property type="component" value="Unassembled WGS sequence"/>
</dbReference>
<dbReference type="InterPro" id="IPR025312">
    <property type="entry name" value="DUF4216"/>
</dbReference>
<reference evidence="4 5" key="1">
    <citation type="submission" date="2019-08" db="EMBL/GenBank/DDBJ databases">
        <title>Draft genome sequences of two oriental melons (Cucumis melo L. var makuwa).</title>
        <authorList>
            <person name="Kwon S.-Y."/>
        </authorList>
    </citation>
    <scope>NUCLEOTIDE SEQUENCE [LARGE SCALE GENOMIC DNA]</scope>
    <source>
        <strain evidence="5">cv. Chang Bougi</strain>
        <strain evidence="4">cv. SW 3</strain>
        <tissue evidence="3">Leaf</tissue>
    </source>
</reference>